<feature type="region of interest" description="Disordered" evidence="1">
    <location>
        <begin position="94"/>
        <end position="115"/>
    </location>
</feature>
<evidence type="ECO:0000256" key="1">
    <source>
        <dbReference type="SAM" id="MobiDB-lite"/>
    </source>
</evidence>
<dbReference type="GeneID" id="74947225"/>
<gene>
    <name evidence="2" type="ORF">NVIE_019840</name>
</gene>
<reference evidence="2 3" key="1">
    <citation type="journal article" date="2014" name="Int. J. Syst. Evol. Microbiol.">
        <title>Nitrososphaera viennensis gen. nov., sp. nov., an aerobic and mesophilic, ammonia-oxidizing archaeon from soil and a member of the archaeal phylum Thaumarchaeota.</title>
        <authorList>
            <person name="Stieglmeier M."/>
            <person name="Klingl A."/>
            <person name="Alves R.J."/>
            <person name="Rittmann S.K."/>
            <person name="Melcher M."/>
            <person name="Leisch N."/>
            <person name="Schleper C."/>
        </authorList>
    </citation>
    <scope>NUCLEOTIDE SEQUENCE [LARGE SCALE GENOMIC DNA]</scope>
    <source>
        <strain evidence="2">EN76</strain>
    </source>
</reference>
<dbReference type="OrthoDB" id="384776at2157"/>
<evidence type="ECO:0000313" key="2">
    <source>
        <dbReference type="EMBL" id="AIC16245.1"/>
    </source>
</evidence>
<evidence type="ECO:0000313" key="3">
    <source>
        <dbReference type="Proteomes" id="UP000027093"/>
    </source>
</evidence>
<feature type="compositionally biased region" description="Basic and acidic residues" evidence="1">
    <location>
        <begin position="1"/>
        <end position="10"/>
    </location>
</feature>
<feature type="region of interest" description="Disordered" evidence="1">
    <location>
        <begin position="1"/>
        <end position="30"/>
    </location>
</feature>
<dbReference type="EMBL" id="CP007536">
    <property type="protein sequence ID" value="AIC16245.1"/>
    <property type="molecule type" value="Genomic_DNA"/>
</dbReference>
<dbReference type="KEGG" id="nvn:NVIE_019840"/>
<keyword evidence="3" id="KW-1185">Reference proteome</keyword>
<sequence>MSERAEEDYHGNPGRVGGTGSPAEDIEEERARNRLWDLKEEAKWGKDTMTQKKAIEELSKSGVPAISYLEEILAVVPPGEIKQYCQDIIIGISRPLPDESEGGAEALEAKVRTPD</sequence>
<accession>A0A060HM30</accession>
<proteinExistence type="predicted"/>
<protein>
    <submittedName>
        <fullName evidence="2">Uncharacterized protein</fullName>
    </submittedName>
</protein>
<dbReference type="HOGENOM" id="CLU_2103591_0_0_2"/>
<dbReference type="Proteomes" id="UP000027093">
    <property type="component" value="Chromosome"/>
</dbReference>
<organism evidence="2 3">
    <name type="scientific">Nitrososphaera viennensis EN76</name>
    <dbReference type="NCBI Taxonomy" id="926571"/>
    <lineage>
        <taxon>Archaea</taxon>
        <taxon>Nitrososphaerota</taxon>
        <taxon>Nitrososphaeria</taxon>
        <taxon>Nitrososphaerales</taxon>
        <taxon>Nitrososphaeraceae</taxon>
        <taxon>Nitrososphaera</taxon>
    </lineage>
</organism>
<dbReference type="RefSeq" id="WP_075055051.1">
    <property type="nucleotide sequence ID" value="NZ_CP007536.1"/>
</dbReference>
<name>A0A060HM30_9ARCH</name>
<dbReference type="AlphaFoldDB" id="A0A060HM30"/>